<sequence>MEIIKAGFGDYNLVYTLAEKVWPQTYKNILTQDQITYMFEMMYSQEAYNEQIEKKGHQFLLIRDENGYLGFASYELNYDNKPITKVHKIYVLPQTQGKGVGRALIDKISKIATDNNNTVVSLNVNRYNTAIGFYEKIGFVKVGQEDIDIGNGYLMEDYIMQKAV</sequence>
<protein>
    <submittedName>
        <fullName evidence="4">Acetyltransferase</fullName>
    </submittedName>
</protein>
<evidence type="ECO:0000313" key="5">
    <source>
        <dbReference type="Proteomes" id="UP000030129"/>
    </source>
</evidence>
<dbReference type="RefSeq" id="WP_035133745.1">
    <property type="nucleotide sequence ID" value="NZ_JRLV01000009.1"/>
</dbReference>
<comment type="caution">
    <text evidence="4">The sequence shown here is derived from an EMBL/GenBank/DDBJ whole genome shotgun (WGS) entry which is preliminary data.</text>
</comment>
<dbReference type="InterPro" id="IPR016181">
    <property type="entry name" value="Acyl_CoA_acyltransferase"/>
</dbReference>
<dbReference type="Gene3D" id="3.40.630.30">
    <property type="match status" value="1"/>
</dbReference>
<reference evidence="4 5" key="1">
    <citation type="submission" date="2013-09" db="EMBL/GenBank/DDBJ databases">
        <authorList>
            <person name="Zeng Z."/>
            <person name="Chen C."/>
        </authorList>
    </citation>
    <scope>NUCLEOTIDE SEQUENCE [LARGE SCALE GENOMIC DNA]</scope>
    <source>
        <strain evidence="4 5">F44-8</strain>
    </source>
</reference>
<dbReference type="PANTHER" id="PTHR43420:SF47">
    <property type="entry name" value="N-ACETYLTRANSFERASE DOMAIN-CONTAINING PROTEIN"/>
    <property type="match status" value="1"/>
</dbReference>
<dbReference type="EMBL" id="JRLV01000009">
    <property type="protein sequence ID" value="KGO80891.1"/>
    <property type="molecule type" value="Genomic_DNA"/>
</dbReference>
<dbReference type="eggNOG" id="COG0456">
    <property type="taxonomic scope" value="Bacteria"/>
</dbReference>
<dbReference type="PANTHER" id="PTHR43420">
    <property type="entry name" value="ACETYLTRANSFERASE"/>
    <property type="match status" value="1"/>
</dbReference>
<accession>A0A0A2LNI7</accession>
<dbReference type="CDD" id="cd04301">
    <property type="entry name" value="NAT_SF"/>
    <property type="match status" value="1"/>
</dbReference>
<dbReference type="STRING" id="1406840.Q763_10205"/>
<dbReference type="Proteomes" id="UP000030129">
    <property type="component" value="Unassembled WGS sequence"/>
</dbReference>
<gene>
    <name evidence="4" type="ORF">Q763_10205</name>
</gene>
<evidence type="ECO:0000313" key="4">
    <source>
        <dbReference type="EMBL" id="KGO80891.1"/>
    </source>
</evidence>
<keyword evidence="2" id="KW-0012">Acyltransferase</keyword>
<dbReference type="InterPro" id="IPR050680">
    <property type="entry name" value="YpeA/RimI_acetyltransf"/>
</dbReference>
<feature type="domain" description="N-acetyltransferase" evidence="3">
    <location>
        <begin position="1"/>
        <end position="164"/>
    </location>
</feature>
<dbReference type="PROSITE" id="PS51186">
    <property type="entry name" value="GNAT"/>
    <property type="match status" value="1"/>
</dbReference>
<name>A0A0A2LNI7_9FLAO</name>
<dbReference type="AlphaFoldDB" id="A0A0A2LNI7"/>
<keyword evidence="5" id="KW-1185">Reference proteome</keyword>
<evidence type="ECO:0000259" key="3">
    <source>
        <dbReference type="PROSITE" id="PS51186"/>
    </source>
</evidence>
<dbReference type="GO" id="GO:0016747">
    <property type="term" value="F:acyltransferase activity, transferring groups other than amino-acyl groups"/>
    <property type="evidence" value="ECO:0007669"/>
    <property type="project" value="InterPro"/>
</dbReference>
<dbReference type="Pfam" id="PF13673">
    <property type="entry name" value="Acetyltransf_10"/>
    <property type="match status" value="1"/>
</dbReference>
<keyword evidence="1 4" id="KW-0808">Transferase</keyword>
<dbReference type="InterPro" id="IPR000182">
    <property type="entry name" value="GNAT_dom"/>
</dbReference>
<organism evidence="4 5">
    <name type="scientific">Flavobacterium beibuense F44-8</name>
    <dbReference type="NCBI Taxonomy" id="1406840"/>
    <lineage>
        <taxon>Bacteria</taxon>
        <taxon>Pseudomonadati</taxon>
        <taxon>Bacteroidota</taxon>
        <taxon>Flavobacteriia</taxon>
        <taxon>Flavobacteriales</taxon>
        <taxon>Flavobacteriaceae</taxon>
        <taxon>Flavobacterium</taxon>
    </lineage>
</organism>
<evidence type="ECO:0000256" key="2">
    <source>
        <dbReference type="ARBA" id="ARBA00023315"/>
    </source>
</evidence>
<dbReference type="SUPFAM" id="SSF55729">
    <property type="entry name" value="Acyl-CoA N-acyltransferases (Nat)"/>
    <property type="match status" value="1"/>
</dbReference>
<evidence type="ECO:0000256" key="1">
    <source>
        <dbReference type="ARBA" id="ARBA00022679"/>
    </source>
</evidence>
<proteinExistence type="predicted"/>